<dbReference type="InterPro" id="IPR011993">
    <property type="entry name" value="PH-like_dom_sf"/>
</dbReference>
<feature type="compositionally biased region" description="Basic and acidic residues" evidence="9">
    <location>
        <begin position="1"/>
        <end position="40"/>
    </location>
</feature>
<feature type="domain" description="PH" evidence="10">
    <location>
        <begin position="476"/>
        <end position="576"/>
    </location>
</feature>
<dbReference type="Gene3D" id="2.30.29.30">
    <property type="entry name" value="Pleckstrin-homology domain (PH domain)/Phosphotyrosine-binding domain (PTB)"/>
    <property type="match status" value="1"/>
</dbReference>
<dbReference type="Proteomes" id="UP001311232">
    <property type="component" value="Unassembled WGS sequence"/>
</dbReference>
<dbReference type="SUPFAM" id="SSF50729">
    <property type="entry name" value="PH domain-like"/>
    <property type="match status" value="1"/>
</dbReference>
<keyword evidence="8" id="KW-0175">Coiled coil</keyword>
<evidence type="ECO:0000313" key="14">
    <source>
        <dbReference type="Proteomes" id="UP001311232"/>
    </source>
</evidence>
<dbReference type="GO" id="GO:0035023">
    <property type="term" value="P:regulation of Rho protein signal transduction"/>
    <property type="evidence" value="ECO:0007669"/>
    <property type="project" value="TreeGrafter"/>
</dbReference>
<dbReference type="GO" id="GO:0007015">
    <property type="term" value="P:actin filament organization"/>
    <property type="evidence" value="ECO:0007669"/>
    <property type="project" value="TreeGrafter"/>
</dbReference>
<evidence type="ECO:0000256" key="8">
    <source>
        <dbReference type="ARBA" id="ARBA00023054"/>
    </source>
</evidence>
<dbReference type="SMART" id="SM00325">
    <property type="entry name" value="RhoGEF"/>
    <property type="match status" value="1"/>
</dbReference>
<feature type="compositionally biased region" description="Basic and acidic residues" evidence="9">
    <location>
        <begin position="833"/>
        <end position="849"/>
    </location>
</feature>
<evidence type="ECO:0000256" key="4">
    <source>
        <dbReference type="ARBA" id="ARBA00022658"/>
    </source>
</evidence>
<evidence type="ECO:0000259" key="11">
    <source>
        <dbReference type="PROSITE" id="PS50010"/>
    </source>
</evidence>
<keyword evidence="14" id="KW-1185">Reference proteome</keyword>
<proteinExistence type="predicted"/>
<evidence type="ECO:0000313" key="13">
    <source>
        <dbReference type="EMBL" id="KAK5617953.1"/>
    </source>
</evidence>
<name>A0AAV9S9Q7_9TELE</name>
<keyword evidence="7" id="KW-0862">Zinc</keyword>
<dbReference type="GO" id="GO:0005737">
    <property type="term" value="C:cytoplasm"/>
    <property type="evidence" value="ECO:0007669"/>
    <property type="project" value="UniProtKB-SubCell"/>
</dbReference>
<evidence type="ECO:0000256" key="1">
    <source>
        <dbReference type="ARBA" id="ARBA00004496"/>
    </source>
</evidence>
<dbReference type="GO" id="GO:0045666">
    <property type="term" value="P:positive regulation of neuron differentiation"/>
    <property type="evidence" value="ECO:0007669"/>
    <property type="project" value="TreeGrafter"/>
</dbReference>
<dbReference type="PANTHER" id="PTHR13944:SF20">
    <property type="entry name" value="RHO GUANINE NUCLEOTIDE EXCHANGE FACTOR 2"/>
    <property type="match status" value="1"/>
</dbReference>
<feature type="domain" description="Phorbol-ester/DAG-type" evidence="12">
    <location>
        <begin position="44"/>
        <end position="91"/>
    </location>
</feature>
<feature type="region of interest" description="Disordered" evidence="9">
    <location>
        <begin position="928"/>
        <end position="958"/>
    </location>
</feature>
<keyword evidence="2" id="KW-0963">Cytoplasm</keyword>
<dbReference type="Pfam" id="PF17838">
    <property type="entry name" value="PH_16"/>
    <property type="match status" value="1"/>
</dbReference>
<dbReference type="PROSITE" id="PS50081">
    <property type="entry name" value="ZF_DAG_PE_2"/>
    <property type="match status" value="1"/>
</dbReference>
<gene>
    <name evidence="13" type="ORF">CRENBAI_024304</name>
</gene>
<dbReference type="GO" id="GO:0008270">
    <property type="term" value="F:zinc ion binding"/>
    <property type="evidence" value="ECO:0007669"/>
    <property type="project" value="UniProtKB-KW"/>
</dbReference>
<dbReference type="SUPFAM" id="SSF48065">
    <property type="entry name" value="DBL homology domain (DH-domain)"/>
    <property type="match status" value="1"/>
</dbReference>
<dbReference type="InterPro" id="IPR041020">
    <property type="entry name" value="PH_16"/>
</dbReference>
<accession>A0AAV9S9Q7</accession>
<dbReference type="GO" id="GO:0000902">
    <property type="term" value="P:cell morphogenesis"/>
    <property type="evidence" value="ECO:0007669"/>
    <property type="project" value="TreeGrafter"/>
</dbReference>
<keyword evidence="5" id="KW-0479">Metal-binding</keyword>
<feature type="region of interest" description="Disordered" evidence="9">
    <location>
        <begin position="1"/>
        <end position="44"/>
    </location>
</feature>
<dbReference type="PROSITE" id="PS00479">
    <property type="entry name" value="ZF_DAG_PE_1"/>
    <property type="match status" value="1"/>
</dbReference>
<evidence type="ECO:0008006" key="15">
    <source>
        <dbReference type="Google" id="ProtNLM"/>
    </source>
</evidence>
<evidence type="ECO:0000256" key="3">
    <source>
        <dbReference type="ARBA" id="ARBA00022553"/>
    </source>
</evidence>
<dbReference type="PROSITE" id="PS50003">
    <property type="entry name" value="PH_DOMAIN"/>
    <property type="match status" value="1"/>
</dbReference>
<dbReference type="AlphaFoldDB" id="A0AAV9S9Q7"/>
<keyword evidence="4" id="KW-0344">Guanine-nucleotide releasing factor</keyword>
<dbReference type="SUPFAM" id="SSF57889">
    <property type="entry name" value="Cysteine-rich domain"/>
    <property type="match status" value="1"/>
</dbReference>
<evidence type="ECO:0000256" key="6">
    <source>
        <dbReference type="ARBA" id="ARBA00022771"/>
    </source>
</evidence>
<feature type="compositionally biased region" description="Polar residues" evidence="9">
    <location>
        <begin position="679"/>
        <end position="724"/>
    </location>
</feature>
<evidence type="ECO:0000256" key="9">
    <source>
        <dbReference type="SAM" id="MobiDB-lite"/>
    </source>
</evidence>
<dbReference type="GO" id="GO:0005085">
    <property type="term" value="F:guanyl-nucleotide exchange factor activity"/>
    <property type="evidence" value="ECO:0007669"/>
    <property type="project" value="UniProtKB-KW"/>
</dbReference>
<dbReference type="PANTHER" id="PTHR13944">
    <property type="entry name" value="AGAP007712-PA"/>
    <property type="match status" value="1"/>
</dbReference>
<protein>
    <recommendedName>
        <fullName evidence="15">Rho guanine nucleotide exchange factor 2</fullName>
    </recommendedName>
</protein>
<evidence type="ECO:0000256" key="7">
    <source>
        <dbReference type="ARBA" id="ARBA00022833"/>
    </source>
</evidence>
<comment type="subcellular location">
    <subcellularLocation>
        <location evidence="1">Cytoplasm</location>
    </subcellularLocation>
</comment>
<dbReference type="InterPro" id="IPR051632">
    <property type="entry name" value="Rho_GEF"/>
</dbReference>
<keyword evidence="3" id="KW-0597">Phosphoprotein</keyword>
<dbReference type="CDD" id="cd00160">
    <property type="entry name" value="RhoGEF"/>
    <property type="match status" value="1"/>
</dbReference>
<dbReference type="EMBL" id="JAHHUM010000652">
    <property type="protein sequence ID" value="KAK5617953.1"/>
    <property type="molecule type" value="Genomic_DNA"/>
</dbReference>
<dbReference type="SMART" id="SM00233">
    <property type="entry name" value="PH"/>
    <property type="match status" value="1"/>
</dbReference>
<dbReference type="Pfam" id="PF00130">
    <property type="entry name" value="C1_1"/>
    <property type="match status" value="1"/>
</dbReference>
<dbReference type="GO" id="GO:0008017">
    <property type="term" value="F:microtubule binding"/>
    <property type="evidence" value="ECO:0007669"/>
    <property type="project" value="TreeGrafter"/>
</dbReference>
<feature type="domain" description="DH" evidence="11">
    <location>
        <begin position="239"/>
        <end position="436"/>
    </location>
</feature>
<feature type="region of interest" description="Disordered" evidence="9">
    <location>
        <begin position="817"/>
        <end position="899"/>
    </location>
</feature>
<dbReference type="FunFam" id="1.20.900.10:FF:000004">
    <property type="entry name" value="Rho guanine nucleotide exchange factor 2"/>
    <property type="match status" value="1"/>
</dbReference>
<dbReference type="InterPro" id="IPR046349">
    <property type="entry name" value="C1-like_sf"/>
</dbReference>
<dbReference type="InterPro" id="IPR001849">
    <property type="entry name" value="PH_domain"/>
</dbReference>
<dbReference type="InterPro" id="IPR035899">
    <property type="entry name" value="DBL_dom_sf"/>
</dbReference>
<dbReference type="PROSITE" id="PS50010">
    <property type="entry name" value="DH_2"/>
    <property type="match status" value="1"/>
</dbReference>
<dbReference type="SMART" id="SM00109">
    <property type="entry name" value="C1"/>
    <property type="match status" value="1"/>
</dbReference>
<evidence type="ECO:0000256" key="2">
    <source>
        <dbReference type="ARBA" id="ARBA00022490"/>
    </source>
</evidence>
<sequence>MSRLLESRKEKDRMRETSLKNKEKERLKEREKETREREARSSSGHLFTSLSVSATTLCSSCNKSITAKEALSCPGCNVTIHNRCRDSVASCAKMKQRQQKLTLVRNNSALQNVALRTKTPMMKERPSSAIYPSDTLRQSLLGSRRVRSGLTLAKSVSTNNIAGGTEDSVGLRRILSQSTESLNFRNRTLSMESLTDDGEWWWSPLLEELQKEGCCVQADSWSLAVDSKFLQTQHKDVIKQQDVIYELIQTEFHHVRTLRIMEGVYRRGMQEEVMLEAGVVHIIFPCLDQLLELHSSFLSQLLNRRKEGLVEGSSNNFTVRRLGDLLLRQFSGQCAEDMKKLYSEFCSRHPKAVKLYKEVLNRDRRLQQFIKRVCRGPLLRRHGVLECILLVTQRITKYPVLIQRILDNTKGCPEELQDIEKALILLKELISSVDQEVLELDRNRRLQEIQARLDPRAEAEVKGGGVFRGGELLRRKLLHEGTLTWKVQGSRMKDVQVLLMSDILVFLQEKDQKFTFASLDKSPVVSLTELIVREVANQEKGMYLISNSPPPEMYELYASSKDDRKTWMNCIQQTAASCPPRDEFPLIETEDKALLRRLRADIQQKDKEVLELLQERATLFSDLVQATTRGEAGEEKCVEVRTSSNRNLFRADTPHAPKAEPLLLAAIGEVDKLTALLSDSSTQKSSVTNGNQDISNGDSGSLNDSFKLNNSSSKDRNGNQLQERSLNEEVRQRLVGLSTQLHALQAAVIRQDSILELTVSTGPMPPAAPGFAPGSRLVRSMSRDAALDASGEAVLLRRQVELLQEELSRLRLKAEECNKKGSGSGKKKKKNKGKGDATKDQQVNKKQEEPEPQPLAPLAIEDPVDQLDGLEEGNEEEEEVMKISPRSDSPRDTGSITVGPVYGIMSAGGGGKRGRGLKRLGSCLNGGLASGQCVSDKPAQRTDGCRSGDVKGKGPFSK</sequence>
<dbReference type="InterPro" id="IPR002219">
    <property type="entry name" value="PKC_DAG/PE"/>
</dbReference>
<feature type="region of interest" description="Disordered" evidence="9">
    <location>
        <begin position="679"/>
        <end position="725"/>
    </location>
</feature>
<feature type="compositionally biased region" description="Basic and acidic residues" evidence="9">
    <location>
        <begin position="938"/>
        <end position="952"/>
    </location>
</feature>
<keyword evidence="6" id="KW-0863">Zinc-finger</keyword>
<dbReference type="Pfam" id="PF00621">
    <property type="entry name" value="RhoGEF"/>
    <property type="match status" value="1"/>
</dbReference>
<organism evidence="13 14">
    <name type="scientific">Crenichthys baileyi</name>
    <name type="common">White River springfish</name>
    <dbReference type="NCBI Taxonomy" id="28760"/>
    <lineage>
        <taxon>Eukaryota</taxon>
        <taxon>Metazoa</taxon>
        <taxon>Chordata</taxon>
        <taxon>Craniata</taxon>
        <taxon>Vertebrata</taxon>
        <taxon>Euteleostomi</taxon>
        <taxon>Actinopterygii</taxon>
        <taxon>Neopterygii</taxon>
        <taxon>Teleostei</taxon>
        <taxon>Neoteleostei</taxon>
        <taxon>Acanthomorphata</taxon>
        <taxon>Ovalentaria</taxon>
        <taxon>Atherinomorphae</taxon>
        <taxon>Cyprinodontiformes</taxon>
        <taxon>Goodeidae</taxon>
        <taxon>Crenichthys</taxon>
    </lineage>
</organism>
<dbReference type="Gene3D" id="1.20.900.10">
    <property type="entry name" value="Dbl homology (DH) domain"/>
    <property type="match status" value="1"/>
</dbReference>
<evidence type="ECO:0000259" key="10">
    <source>
        <dbReference type="PROSITE" id="PS50003"/>
    </source>
</evidence>
<dbReference type="GO" id="GO:0005856">
    <property type="term" value="C:cytoskeleton"/>
    <property type="evidence" value="ECO:0007669"/>
    <property type="project" value="TreeGrafter"/>
</dbReference>
<comment type="caution">
    <text evidence="13">The sequence shown here is derived from an EMBL/GenBank/DDBJ whole genome shotgun (WGS) entry which is preliminary data.</text>
</comment>
<dbReference type="InterPro" id="IPR000219">
    <property type="entry name" value="DH_dom"/>
</dbReference>
<dbReference type="GO" id="GO:0032587">
    <property type="term" value="C:ruffle membrane"/>
    <property type="evidence" value="ECO:0007669"/>
    <property type="project" value="TreeGrafter"/>
</dbReference>
<dbReference type="Gene3D" id="3.30.60.20">
    <property type="match status" value="1"/>
</dbReference>
<feature type="compositionally biased region" description="Acidic residues" evidence="9">
    <location>
        <begin position="862"/>
        <end position="879"/>
    </location>
</feature>
<reference evidence="13 14" key="1">
    <citation type="submission" date="2021-06" db="EMBL/GenBank/DDBJ databases">
        <authorList>
            <person name="Palmer J.M."/>
        </authorList>
    </citation>
    <scope>NUCLEOTIDE SEQUENCE [LARGE SCALE GENOMIC DNA]</scope>
    <source>
        <strain evidence="13 14">MEX-2019</strain>
        <tissue evidence="13">Muscle</tissue>
    </source>
</reference>
<evidence type="ECO:0000259" key="12">
    <source>
        <dbReference type="PROSITE" id="PS50081"/>
    </source>
</evidence>
<evidence type="ECO:0000256" key="5">
    <source>
        <dbReference type="ARBA" id="ARBA00022723"/>
    </source>
</evidence>